<evidence type="ECO:0000256" key="1">
    <source>
        <dbReference type="SAM" id="Phobius"/>
    </source>
</evidence>
<dbReference type="EMBL" id="JARCJK010000003">
    <property type="protein sequence ID" value="MDE4165584.1"/>
    <property type="molecule type" value="Genomic_DNA"/>
</dbReference>
<sequence length="229" mass="25133">MGVLLGIGILGKRPSLPVVLGLVAAMVGVWMINGRSRALAARASSGNCGKKVRFVPHPFRSMMFVGCTCGEGLLLPLLVQQGIIALVEDSQTLQKSLTALLRYSYRVHRWTSNTGESQWPNSRDLSFISAQEPLTVLRKAPMLLVPWKSPQRENSPRQTEAKPQTALDSTTGYAAYIGSEQLGIAAFNRPQPQLHEIANLSKNSIVLVKVIFLGTYYGNPVWNNLFPEC</sequence>
<dbReference type="Proteomes" id="UP001218364">
    <property type="component" value="Unassembled WGS sequence"/>
</dbReference>
<organism evidence="2 3">
    <name type="scientific">Phaeobacter gallaeciensis</name>
    <dbReference type="NCBI Taxonomy" id="60890"/>
    <lineage>
        <taxon>Bacteria</taxon>
        <taxon>Pseudomonadati</taxon>
        <taxon>Pseudomonadota</taxon>
        <taxon>Alphaproteobacteria</taxon>
        <taxon>Rhodobacterales</taxon>
        <taxon>Roseobacteraceae</taxon>
        <taxon>Phaeobacter</taxon>
    </lineage>
</organism>
<protein>
    <submittedName>
        <fullName evidence="2">Uncharacterized protein</fullName>
    </submittedName>
</protein>
<proteinExistence type="predicted"/>
<comment type="caution">
    <text evidence="2">The sequence shown here is derived from an EMBL/GenBank/DDBJ whole genome shotgun (WGS) entry which is preliminary data.</text>
</comment>
<name>A0ABD4X8E6_9RHOB</name>
<keyword evidence="1" id="KW-0472">Membrane</keyword>
<evidence type="ECO:0000313" key="2">
    <source>
        <dbReference type="EMBL" id="MDE4165584.1"/>
    </source>
</evidence>
<feature type="transmembrane region" description="Helical" evidence="1">
    <location>
        <begin position="15"/>
        <end position="32"/>
    </location>
</feature>
<dbReference type="AlphaFoldDB" id="A0ABD4X8E6"/>
<keyword evidence="1" id="KW-1133">Transmembrane helix</keyword>
<reference evidence="2 3" key="1">
    <citation type="submission" date="2023-02" db="EMBL/GenBank/DDBJ databases">
        <title>Population genomics of bacteria associated with diatom.</title>
        <authorList>
            <person name="Xie J."/>
            <person name="Wang H."/>
        </authorList>
    </citation>
    <scope>NUCLEOTIDE SEQUENCE [LARGE SCALE GENOMIC DNA]</scope>
    <source>
        <strain evidence="2 3">PT47_8</strain>
    </source>
</reference>
<accession>A0ABD4X8E6</accession>
<evidence type="ECO:0000313" key="3">
    <source>
        <dbReference type="Proteomes" id="UP001218364"/>
    </source>
</evidence>
<gene>
    <name evidence="2" type="ORF">PXK24_07745</name>
</gene>
<dbReference type="RefSeq" id="WP_274839511.1">
    <property type="nucleotide sequence ID" value="NZ_JARCJF010000003.1"/>
</dbReference>
<keyword evidence="1" id="KW-0812">Transmembrane</keyword>